<proteinExistence type="predicted"/>
<feature type="non-terminal residue" evidence="4">
    <location>
        <position position="1"/>
    </location>
</feature>
<comment type="caution">
    <text evidence="4">The sequence shown here is derived from an EMBL/GenBank/DDBJ whole genome shotgun (WGS) entry which is preliminary data.</text>
</comment>
<keyword evidence="1" id="KW-0175">Coiled coil</keyword>
<organism evidence="4 5">
    <name type="scientific">Mucuna pruriens</name>
    <name type="common">Velvet bean</name>
    <name type="synonym">Dolichos pruriens</name>
    <dbReference type="NCBI Taxonomy" id="157652"/>
    <lineage>
        <taxon>Eukaryota</taxon>
        <taxon>Viridiplantae</taxon>
        <taxon>Streptophyta</taxon>
        <taxon>Embryophyta</taxon>
        <taxon>Tracheophyta</taxon>
        <taxon>Spermatophyta</taxon>
        <taxon>Magnoliopsida</taxon>
        <taxon>eudicotyledons</taxon>
        <taxon>Gunneridae</taxon>
        <taxon>Pentapetalae</taxon>
        <taxon>rosids</taxon>
        <taxon>fabids</taxon>
        <taxon>Fabales</taxon>
        <taxon>Fabaceae</taxon>
        <taxon>Papilionoideae</taxon>
        <taxon>50 kb inversion clade</taxon>
        <taxon>NPAAA clade</taxon>
        <taxon>indigoferoid/millettioid clade</taxon>
        <taxon>Phaseoleae</taxon>
        <taxon>Mucuna</taxon>
    </lineage>
</organism>
<sequence>MLTKLYVSAKFKDKFSLQEEENDAYMDLGFEAANSPRVKGSSNIQWFKKWANRKFFQMVGFTFGFYTTNGKLATELNSPTFQVDKLKKKLRNEENIHRALDRAFNRPLGALPRLPPYLPPCVTLLAKVAVLEKEIVRLEEQVVHFRQDLHHEAVYMSSSMRKLEHSVSAPPNKSNPTMDSPKLDKLKSL</sequence>
<dbReference type="STRING" id="157652.A0A371F6B8"/>
<evidence type="ECO:0000256" key="2">
    <source>
        <dbReference type="SAM" id="MobiDB-lite"/>
    </source>
</evidence>
<dbReference type="EMBL" id="QJKJ01010384">
    <property type="protein sequence ID" value="RDX73841.1"/>
    <property type="molecule type" value="Genomic_DNA"/>
</dbReference>
<evidence type="ECO:0000313" key="4">
    <source>
        <dbReference type="EMBL" id="RDX73841.1"/>
    </source>
</evidence>
<name>A0A371F6B8_MUCPR</name>
<dbReference type="InterPro" id="IPR025757">
    <property type="entry name" value="MIP1_Leuzipper"/>
</dbReference>
<keyword evidence="5" id="KW-1185">Reference proteome</keyword>
<evidence type="ECO:0000259" key="3">
    <source>
        <dbReference type="Pfam" id="PF14389"/>
    </source>
</evidence>
<dbReference type="PANTHER" id="PTHR46248">
    <property type="entry name" value="EXPRESSED PROTEIN"/>
    <property type="match status" value="1"/>
</dbReference>
<feature type="compositionally biased region" description="Polar residues" evidence="2">
    <location>
        <begin position="169"/>
        <end position="178"/>
    </location>
</feature>
<evidence type="ECO:0000256" key="1">
    <source>
        <dbReference type="SAM" id="Coils"/>
    </source>
</evidence>
<dbReference type="OrthoDB" id="418495at2759"/>
<dbReference type="Pfam" id="PF14389">
    <property type="entry name" value="Lzipper-MIP1"/>
    <property type="match status" value="1"/>
</dbReference>
<accession>A0A371F6B8</accession>
<evidence type="ECO:0000313" key="5">
    <source>
        <dbReference type="Proteomes" id="UP000257109"/>
    </source>
</evidence>
<feature type="domain" description="Ternary complex factor MIP1 leucine-zipper" evidence="3">
    <location>
        <begin position="83"/>
        <end position="152"/>
    </location>
</feature>
<feature type="region of interest" description="Disordered" evidence="2">
    <location>
        <begin position="163"/>
        <end position="189"/>
    </location>
</feature>
<gene>
    <name evidence="4" type="ORF">CR513_46488</name>
</gene>
<dbReference type="Proteomes" id="UP000257109">
    <property type="component" value="Unassembled WGS sequence"/>
</dbReference>
<protein>
    <recommendedName>
        <fullName evidence="3">Ternary complex factor MIP1 leucine-zipper domain-containing protein</fullName>
    </recommendedName>
</protein>
<dbReference type="AlphaFoldDB" id="A0A371F6B8"/>
<feature type="coiled-coil region" evidence="1">
    <location>
        <begin position="83"/>
        <end position="148"/>
    </location>
</feature>
<reference evidence="4" key="1">
    <citation type="submission" date="2018-05" db="EMBL/GenBank/DDBJ databases">
        <title>Draft genome of Mucuna pruriens seed.</title>
        <authorList>
            <person name="Nnadi N.E."/>
            <person name="Vos R."/>
            <person name="Hasami M.H."/>
            <person name="Devisetty U.K."/>
            <person name="Aguiy J.C."/>
        </authorList>
    </citation>
    <scope>NUCLEOTIDE SEQUENCE [LARGE SCALE GENOMIC DNA]</scope>
    <source>
        <strain evidence="4">JCA_2017</strain>
    </source>
</reference>
<dbReference type="PANTHER" id="PTHR46248:SF17">
    <property type="entry name" value="TERNARY COMPLEX FACTOR MIP1, LEUCINE-ZIPPER-RELATED"/>
    <property type="match status" value="1"/>
</dbReference>